<dbReference type="Pfam" id="PF14239">
    <property type="entry name" value="RRXRR"/>
    <property type="match status" value="1"/>
</dbReference>
<keyword evidence="2" id="KW-0378">Hydrolase</keyword>
<evidence type="ECO:0000259" key="1">
    <source>
        <dbReference type="SMART" id="SM00507"/>
    </source>
</evidence>
<evidence type="ECO:0000313" key="2">
    <source>
        <dbReference type="EMBL" id="XBG95191.1"/>
    </source>
</evidence>
<keyword evidence="2" id="KW-0540">Nuclease</keyword>
<sequence>MQNRVFVINQHGEALMPCKPRTARKLLAQGKAKPIKKEPFTIQLLYGSTGYKQPVSLGIDSGQRHIGIAVTSQAKVLFQGEVELRQDVKKLLDTRRTYRCSRRNRKTRYRKARFLNRIKTKKNGWLPPSVASKCQHNISWINRFLAVLPNPALHIEVGKFDMQKMKDPNIQGIGYQYGDLYGYQTIKQYVLARDEYKCQVCKKKGGKLKIHHIIYRSQGGTNVPSNLITVCADCHTYKNHEPGGILHKWYKAKKKVTKSLKGATFMNILRHRLWRAFPDAEFQYGAQTTLQRAGLGLEKSHFNDAVTISSIQRITEKPTSVVMFKQFRKKKRSLHEATARKGRKEPNCTSKRNAKNTKFAKGFWLNDYVRIKNSQKKGYISGFTGNSCYIKDCLGNYVIIGKYKQTALSKIMMITHHNNWCSTEILANEYTMR</sequence>
<dbReference type="RefSeq" id="WP_347980299.1">
    <property type="nucleotide sequence ID" value="NZ_CP154878.1"/>
</dbReference>
<dbReference type="NCBIfam" id="NF040563">
    <property type="entry name" value="guided_IscB"/>
    <property type="match status" value="1"/>
</dbReference>
<dbReference type="GO" id="GO:0004519">
    <property type="term" value="F:endonuclease activity"/>
    <property type="evidence" value="ECO:0007669"/>
    <property type="project" value="UniProtKB-KW"/>
</dbReference>
<organism evidence="2">
    <name type="scientific">Limosilactobacillus allomucosae</name>
    <dbReference type="NCBI Taxonomy" id="3142938"/>
    <lineage>
        <taxon>Bacteria</taxon>
        <taxon>Bacillati</taxon>
        <taxon>Bacillota</taxon>
        <taxon>Bacilli</taxon>
        <taxon>Lactobacillales</taxon>
        <taxon>Lactobacillaceae</taxon>
        <taxon>Limosilactobacillus</taxon>
    </lineage>
</organism>
<dbReference type="GO" id="GO:0008270">
    <property type="term" value="F:zinc ion binding"/>
    <property type="evidence" value="ECO:0007669"/>
    <property type="project" value="InterPro"/>
</dbReference>
<dbReference type="InterPro" id="IPR002711">
    <property type="entry name" value="HNH"/>
</dbReference>
<dbReference type="PANTHER" id="PTHR33877:SF2">
    <property type="entry name" value="OS07G0170200 PROTEIN"/>
    <property type="match status" value="1"/>
</dbReference>
<dbReference type="InterPro" id="IPR052892">
    <property type="entry name" value="NA-targeting_endonuclease"/>
</dbReference>
<dbReference type="GO" id="GO:0003676">
    <property type="term" value="F:nucleic acid binding"/>
    <property type="evidence" value="ECO:0007669"/>
    <property type="project" value="InterPro"/>
</dbReference>
<proteinExistence type="predicted"/>
<gene>
    <name evidence="2" type="primary">iscB</name>
    <name evidence="2" type="ORF">ABC765_09010</name>
</gene>
<dbReference type="Gene3D" id="1.10.30.50">
    <property type="match status" value="1"/>
</dbReference>
<feature type="domain" description="HNH nuclease" evidence="1">
    <location>
        <begin position="185"/>
        <end position="236"/>
    </location>
</feature>
<dbReference type="InterPro" id="IPR025938">
    <property type="entry name" value="RRXRR_dom"/>
</dbReference>
<dbReference type="AlphaFoldDB" id="A0AAU7C1H9"/>
<reference evidence="2" key="1">
    <citation type="submission" date="2024-04" db="EMBL/GenBank/DDBJ databases">
        <title>Limosilactobacillus allomucosae sp. nov., a novel species isolated from wild boar faecal samples as a potential probiotics for domestic pigs.</title>
        <authorList>
            <person name="Chen B."/>
        </authorList>
    </citation>
    <scope>NUCLEOTIDE SEQUENCE</scope>
    <source>
        <strain evidence="2">WILCCON 0051</strain>
    </source>
</reference>
<keyword evidence="2" id="KW-0255">Endonuclease</keyword>
<dbReference type="PANTHER" id="PTHR33877">
    <property type="entry name" value="SLL1193 PROTEIN"/>
    <property type="match status" value="1"/>
</dbReference>
<dbReference type="CDD" id="cd00085">
    <property type="entry name" value="HNHc"/>
    <property type="match status" value="1"/>
</dbReference>
<name>A0AAU7C1H9_9LACO</name>
<dbReference type="Pfam" id="PF01844">
    <property type="entry name" value="HNH"/>
    <property type="match status" value="1"/>
</dbReference>
<accession>A0AAU7C1H9</accession>
<dbReference type="SMART" id="SM00507">
    <property type="entry name" value="HNHc"/>
    <property type="match status" value="1"/>
</dbReference>
<dbReference type="InterPro" id="IPR047693">
    <property type="entry name" value="RNA-guided_IscB-like"/>
</dbReference>
<dbReference type="InterPro" id="IPR003615">
    <property type="entry name" value="HNH_nuc"/>
</dbReference>
<protein>
    <submittedName>
        <fullName evidence="2">RNA-guided endonuclease IscB</fullName>
    </submittedName>
</protein>
<dbReference type="KEGG" id="lalo:ABC765_09010"/>
<dbReference type="EMBL" id="CP154878">
    <property type="protein sequence ID" value="XBG95191.1"/>
    <property type="molecule type" value="Genomic_DNA"/>
</dbReference>